<dbReference type="PANTHER" id="PTHR24305">
    <property type="entry name" value="CYTOCHROME P450"/>
    <property type="match status" value="1"/>
</dbReference>
<dbReference type="GO" id="GO:0005506">
    <property type="term" value="F:iron ion binding"/>
    <property type="evidence" value="ECO:0007669"/>
    <property type="project" value="InterPro"/>
</dbReference>
<name>A0A167JQ29_CALVF</name>
<evidence type="ECO:0000256" key="6">
    <source>
        <dbReference type="ARBA" id="ARBA00023002"/>
    </source>
</evidence>
<reference evidence="10 11" key="1">
    <citation type="journal article" date="2016" name="Mol. Biol. Evol.">
        <title>Comparative Genomics of Early-Diverging Mushroom-Forming Fungi Provides Insights into the Origins of Lignocellulose Decay Capabilities.</title>
        <authorList>
            <person name="Nagy L.G."/>
            <person name="Riley R."/>
            <person name="Tritt A."/>
            <person name="Adam C."/>
            <person name="Daum C."/>
            <person name="Floudas D."/>
            <person name="Sun H."/>
            <person name="Yadav J.S."/>
            <person name="Pangilinan J."/>
            <person name="Larsson K.H."/>
            <person name="Matsuura K."/>
            <person name="Barry K."/>
            <person name="Labutti K."/>
            <person name="Kuo R."/>
            <person name="Ohm R.A."/>
            <person name="Bhattacharya S.S."/>
            <person name="Shirouzu T."/>
            <person name="Yoshinaga Y."/>
            <person name="Martin F.M."/>
            <person name="Grigoriev I.V."/>
            <person name="Hibbett D.S."/>
        </authorList>
    </citation>
    <scope>NUCLEOTIDE SEQUENCE [LARGE SCALE GENOMIC DNA]</scope>
    <source>
        <strain evidence="10 11">TUFC12733</strain>
    </source>
</reference>
<dbReference type="InterPro" id="IPR002403">
    <property type="entry name" value="Cyt_P450_E_grp-IV"/>
</dbReference>
<evidence type="ECO:0000256" key="2">
    <source>
        <dbReference type="ARBA" id="ARBA00005179"/>
    </source>
</evidence>
<dbReference type="EMBL" id="KV417299">
    <property type="protein sequence ID" value="KZO93792.1"/>
    <property type="molecule type" value="Genomic_DNA"/>
</dbReference>
<accession>A0A167JQ29</accession>
<evidence type="ECO:0000313" key="10">
    <source>
        <dbReference type="EMBL" id="KZO93792.1"/>
    </source>
</evidence>
<gene>
    <name evidence="10" type="ORF">CALVIDRAFT_600507</name>
</gene>
<dbReference type="InterPro" id="IPR050121">
    <property type="entry name" value="Cytochrome_P450_monoxygenase"/>
</dbReference>
<evidence type="ECO:0000256" key="9">
    <source>
        <dbReference type="PIRSR" id="PIRSR602403-1"/>
    </source>
</evidence>
<comment type="pathway">
    <text evidence="2">Secondary metabolite biosynthesis.</text>
</comment>
<comment type="similarity">
    <text evidence="3">Belongs to the cytochrome P450 family.</text>
</comment>
<keyword evidence="4 9" id="KW-0349">Heme</keyword>
<dbReference type="Proteomes" id="UP000076738">
    <property type="component" value="Unassembled WGS sequence"/>
</dbReference>
<evidence type="ECO:0000256" key="8">
    <source>
        <dbReference type="ARBA" id="ARBA00023033"/>
    </source>
</evidence>
<proteinExistence type="inferred from homology"/>
<evidence type="ECO:0000256" key="7">
    <source>
        <dbReference type="ARBA" id="ARBA00023004"/>
    </source>
</evidence>
<keyword evidence="6" id="KW-0560">Oxidoreductase</keyword>
<dbReference type="GO" id="GO:0016705">
    <property type="term" value="F:oxidoreductase activity, acting on paired donors, with incorporation or reduction of molecular oxygen"/>
    <property type="evidence" value="ECO:0007669"/>
    <property type="project" value="InterPro"/>
</dbReference>
<dbReference type="OrthoDB" id="1470350at2759"/>
<evidence type="ECO:0000256" key="4">
    <source>
        <dbReference type="ARBA" id="ARBA00022617"/>
    </source>
</evidence>
<dbReference type="PRINTS" id="PR00465">
    <property type="entry name" value="EP450IV"/>
</dbReference>
<dbReference type="STRING" id="1330018.A0A167JQ29"/>
<comment type="cofactor">
    <cofactor evidence="1 9">
        <name>heme</name>
        <dbReference type="ChEBI" id="CHEBI:30413"/>
    </cofactor>
</comment>
<dbReference type="Gene3D" id="1.10.630.10">
    <property type="entry name" value="Cytochrome P450"/>
    <property type="match status" value="1"/>
</dbReference>
<evidence type="ECO:0000256" key="5">
    <source>
        <dbReference type="ARBA" id="ARBA00022723"/>
    </source>
</evidence>
<feature type="binding site" description="axial binding residue" evidence="9">
    <location>
        <position position="462"/>
    </location>
    <ligand>
        <name>heme</name>
        <dbReference type="ChEBI" id="CHEBI:30413"/>
    </ligand>
    <ligandPart>
        <name>Fe</name>
        <dbReference type="ChEBI" id="CHEBI:18248"/>
    </ligandPart>
</feature>
<evidence type="ECO:0000256" key="3">
    <source>
        <dbReference type="ARBA" id="ARBA00010617"/>
    </source>
</evidence>
<evidence type="ECO:0000313" key="11">
    <source>
        <dbReference type="Proteomes" id="UP000076738"/>
    </source>
</evidence>
<organism evidence="10 11">
    <name type="scientific">Calocera viscosa (strain TUFC12733)</name>
    <dbReference type="NCBI Taxonomy" id="1330018"/>
    <lineage>
        <taxon>Eukaryota</taxon>
        <taxon>Fungi</taxon>
        <taxon>Dikarya</taxon>
        <taxon>Basidiomycota</taxon>
        <taxon>Agaricomycotina</taxon>
        <taxon>Dacrymycetes</taxon>
        <taxon>Dacrymycetales</taxon>
        <taxon>Dacrymycetaceae</taxon>
        <taxon>Calocera</taxon>
    </lineage>
</organism>
<keyword evidence="7 9" id="KW-0408">Iron</keyword>
<dbReference type="GO" id="GO:0020037">
    <property type="term" value="F:heme binding"/>
    <property type="evidence" value="ECO:0007669"/>
    <property type="project" value="InterPro"/>
</dbReference>
<dbReference type="PANTHER" id="PTHR24305:SF166">
    <property type="entry name" value="CYTOCHROME P450 12A4, MITOCHONDRIAL-RELATED"/>
    <property type="match status" value="1"/>
</dbReference>
<dbReference type="InterPro" id="IPR036396">
    <property type="entry name" value="Cyt_P450_sf"/>
</dbReference>
<evidence type="ECO:0000256" key="1">
    <source>
        <dbReference type="ARBA" id="ARBA00001971"/>
    </source>
</evidence>
<keyword evidence="11" id="KW-1185">Reference proteome</keyword>
<dbReference type="PRINTS" id="PR00385">
    <property type="entry name" value="P450"/>
</dbReference>
<sequence>MLDMPWSFPMYDVMVLSALALGAVVLYRRRSTKSRGTDIPGPKREDWLWGYSRVLLTAKRWDYISTWQKEYGSVLRIPTVLTGSSTMFLDVKAIHYIVSTHSDNFQRPEAGRKMLKRMLGGGILTSEGEDHKRFRRTMSPGFSAASIRYFTSLFLDIAQKAKNHWLDQMDLEGKEEVTINVEPWLSDMSFDSMGEAGFSHSFNAVDGSKPLVAQLFDSFGGARLLLFRRMLFVFLRDAAIFRWLPIAGLLTDRTREAMTEIARNVMHDEGALQDAKEGRRSLVASILKEEDRKLSESEVVAQMNTLILAAYLTTSHALTWCFHELSSHPTVQTKLRAELQRFPNPTALQIENEMPYLDVIVKECLRLHPTIPVVRRVAMADAFIPLSAPILTRDGQIVPSIHLPAGAELTIPIEPMNRSTLIWGADAEDFRPERWLAPLPEGAQEVGGWNHTLTFLDGPRNCIGRNFAVAEIKAILVTFFRDLSIQPWKDGTDVKPELAFFVRARNEGVKGLILRVRKLDVE</sequence>
<keyword evidence="5 9" id="KW-0479">Metal-binding</keyword>
<dbReference type="GO" id="GO:0004497">
    <property type="term" value="F:monooxygenase activity"/>
    <property type="evidence" value="ECO:0007669"/>
    <property type="project" value="UniProtKB-KW"/>
</dbReference>
<protein>
    <submittedName>
        <fullName evidence="10">Cytochrome P450</fullName>
    </submittedName>
</protein>
<dbReference type="InterPro" id="IPR001128">
    <property type="entry name" value="Cyt_P450"/>
</dbReference>
<dbReference type="AlphaFoldDB" id="A0A167JQ29"/>
<dbReference type="SUPFAM" id="SSF48264">
    <property type="entry name" value="Cytochrome P450"/>
    <property type="match status" value="1"/>
</dbReference>
<keyword evidence="8" id="KW-0503">Monooxygenase</keyword>
<dbReference type="Pfam" id="PF00067">
    <property type="entry name" value="p450"/>
    <property type="match status" value="1"/>
</dbReference>